<dbReference type="AlphaFoldDB" id="A0ABD6A202"/>
<dbReference type="PROSITE" id="PS51257">
    <property type="entry name" value="PROKAR_LIPOPROTEIN"/>
    <property type="match status" value="1"/>
</dbReference>
<sequence length="236" mass="23710">MKRLLPAALVLVVLLAGCVGPLQTGTDGERAGDGSTIAVSATGTASAEADLAVVSLGVEVTAESANAAREGVARGVNGVRSALADADIPDASVTTTAFGIAPVYDYHDGERELRGYRAVQSLAVETEPARAGEIVDLAVGAGATNVDGVRFTLSDERRAELRATALDRAMGAARTDADGIASAADLSVTGVRHASTGAAFDPVPVARFEDTAAGETTFQPAPVTVTAAVDVTYAAA</sequence>
<dbReference type="EMBL" id="JBHTAT010000001">
    <property type="protein sequence ID" value="MFC7254234.1"/>
    <property type="molecule type" value="Genomic_DNA"/>
</dbReference>
<keyword evidence="3" id="KW-1185">Reference proteome</keyword>
<dbReference type="PANTHER" id="PTHR34387:SF2">
    <property type="entry name" value="SLR1258 PROTEIN"/>
    <property type="match status" value="1"/>
</dbReference>
<comment type="caution">
    <text evidence="2">The sequence shown here is derived from an EMBL/GenBank/DDBJ whole genome shotgun (WGS) entry which is preliminary data.</text>
</comment>
<proteinExistence type="predicted"/>
<dbReference type="Gene3D" id="3.30.110.170">
    <property type="entry name" value="Protein of unknown function (DUF541), domain 1"/>
    <property type="match status" value="1"/>
</dbReference>
<evidence type="ECO:0000313" key="1">
    <source>
        <dbReference type="EMBL" id="MFC7254234.1"/>
    </source>
</evidence>
<reference evidence="2" key="3">
    <citation type="submission" date="2024-09" db="EMBL/GenBank/DDBJ databases">
        <authorList>
            <person name="Sun Q."/>
        </authorList>
    </citation>
    <scope>NUCLEOTIDE SEQUENCE</scope>
    <source>
        <strain evidence="2">CGMCC 4.163</strain>
    </source>
</reference>
<evidence type="ECO:0000313" key="3">
    <source>
        <dbReference type="Proteomes" id="UP001596434"/>
    </source>
</evidence>
<reference evidence="3" key="2">
    <citation type="journal article" date="2019" name="Int. J. Syst. Evol. Microbiol.">
        <title>The Global Catalogue of Microorganisms (GCM) 10K type strain sequencing project: providing services to taxonomists for standard genome sequencing and annotation.</title>
        <authorList>
            <consortium name="The Broad Institute Genomics Platform"/>
            <consortium name="The Broad Institute Genome Sequencing Center for Infectious Disease"/>
            <person name="Wu L."/>
            <person name="Ma J."/>
        </authorList>
    </citation>
    <scope>NUCLEOTIDE SEQUENCE [LARGE SCALE GENOMIC DNA]</scope>
    <source>
        <strain evidence="3">GX21</strain>
    </source>
</reference>
<accession>A0ABD6A202</accession>
<protein>
    <submittedName>
        <fullName evidence="2">SIMPL domain-containing protein</fullName>
    </submittedName>
</protein>
<dbReference type="Proteomes" id="UP001596434">
    <property type="component" value="Unassembled WGS sequence"/>
</dbReference>
<dbReference type="EMBL" id="JBHTAT010000003">
    <property type="protein sequence ID" value="MFC7256973.1"/>
    <property type="molecule type" value="Genomic_DNA"/>
</dbReference>
<dbReference type="Pfam" id="PF04402">
    <property type="entry name" value="SIMPL"/>
    <property type="match status" value="1"/>
</dbReference>
<gene>
    <name evidence="1" type="ORF">ACFQKE_02740</name>
    <name evidence="2" type="ORF">ACFQKE_17015</name>
</gene>
<evidence type="ECO:0000313" key="2">
    <source>
        <dbReference type="EMBL" id="MFC7256973.1"/>
    </source>
</evidence>
<organism evidence="2 3">
    <name type="scientific">Haloplanus litoreus</name>
    <dbReference type="NCBI Taxonomy" id="767515"/>
    <lineage>
        <taxon>Archaea</taxon>
        <taxon>Methanobacteriati</taxon>
        <taxon>Methanobacteriota</taxon>
        <taxon>Stenosarchaea group</taxon>
        <taxon>Halobacteria</taxon>
        <taxon>Halobacteriales</taxon>
        <taxon>Haloferacaceae</taxon>
        <taxon>Haloplanus</taxon>
    </lineage>
</organism>
<dbReference type="Gene3D" id="3.30.70.2970">
    <property type="entry name" value="Protein of unknown function (DUF541), domain 2"/>
    <property type="match status" value="1"/>
</dbReference>
<dbReference type="InterPro" id="IPR007497">
    <property type="entry name" value="SIMPL/DUF541"/>
</dbReference>
<reference evidence="2" key="1">
    <citation type="journal article" date="2014" name="Int. J. Syst. Evol. Microbiol.">
        <title>Complete genome sequence of Corynebacterium casei LMG S-19264T (=DSM 44701T), isolated from a smear-ripened cheese.</title>
        <authorList>
            <consortium name="US DOE Joint Genome Institute (JGI-PGF)"/>
            <person name="Walter F."/>
            <person name="Albersmeier A."/>
            <person name="Kalinowski J."/>
            <person name="Ruckert C."/>
        </authorList>
    </citation>
    <scope>NUCLEOTIDE SEQUENCE [LARGE SCALE GENOMIC DNA]</scope>
    <source>
        <strain evidence="2">CGMCC 4.163</strain>
    </source>
</reference>
<name>A0ABD6A202_9EURY</name>
<dbReference type="PANTHER" id="PTHR34387">
    <property type="entry name" value="SLR1258 PROTEIN"/>
    <property type="match status" value="1"/>
</dbReference>
<dbReference type="RefSeq" id="WP_379702438.1">
    <property type="nucleotide sequence ID" value="NZ_JBHTAT010000001.1"/>
</dbReference>
<dbReference type="GeneID" id="96952533"/>
<dbReference type="InterPro" id="IPR052022">
    <property type="entry name" value="26kDa_periplasmic_antigen"/>
</dbReference>